<gene>
    <name evidence="1" type="ORF">LCGC14_1366380</name>
</gene>
<evidence type="ECO:0000313" key="1">
    <source>
        <dbReference type="EMBL" id="KKM77784.1"/>
    </source>
</evidence>
<reference evidence="1" key="1">
    <citation type="journal article" date="2015" name="Nature">
        <title>Complex archaea that bridge the gap between prokaryotes and eukaryotes.</title>
        <authorList>
            <person name="Spang A."/>
            <person name="Saw J.H."/>
            <person name="Jorgensen S.L."/>
            <person name="Zaremba-Niedzwiedzka K."/>
            <person name="Martijn J."/>
            <person name="Lind A.E."/>
            <person name="van Eijk R."/>
            <person name="Schleper C."/>
            <person name="Guy L."/>
            <person name="Ettema T.J."/>
        </authorList>
    </citation>
    <scope>NUCLEOTIDE SEQUENCE</scope>
</reference>
<comment type="caution">
    <text evidence="1">The sequence shown here is derived from an EMBL/GenBank/DDBJ whole genome shotgun (WGS) entry which is preliminary data.</text>
</comment>
<proteinExistence type="predicted"/>
<name>A0A0F9K6N4_9ZZZZ</name>
<protein>
    <submittedName>
        <fullName evidence="1">Uncharacterized protein</fullName>
    </submittedName>
</protein>
<dbReference type="AlphaFoldDB" id="A0A0F9K6N4"/>
<sequence length="33" mass="3795">FDDIDDELILQMKKAIKAKAATERLIKKMCKGE</sequence>
<accession>A0A0F9K6N4</accession>
<feature type="non-terminal residue" evidence="1">
    <location>
        <position position="1"/>
    </location>
</feature>
<dbReference type="EMBL" id="LAZR01008589">
    <property type="protein sequence ID" value="KKM77784.1"/>
    <property type="molecule type" value="Genomic_DNA"/>
</dbReference>
<organism evidence="1">
    <name type="scientific">marine sediment metagenome</name>
    <dbReference type="NCBI Taxonomy" id="412755"/>
    <lineage>
        <taxon>unclassified sequences</taxon>
        <taxon>metagenomes</taxon>
        <taxon>ecological metagenomes</taxon>
    </lineage>
</organism>